<dbReference type="OrthoDB" id="3268479at2"/>
<gene>
    <name evidence="1" type="ORF">BJ976_001362</name>
</gene>
<dbReference type="InterPro" id="IPR018561">
    <property type="entry name" value="AosR"/>
</dbReference>
<dbReference type="AlphaFoldDB" id="A0A4Y8X6T4"/>
<evidence type="ECO:0000313" key="1">
    <source>
        <dbReference type="EMBL" id="MBB4883011.1"/>
    </source>
</evidence>
<keyword evidence="2" id="KW-1185">Reference proteome</keyword>
<comment type="caution">
    <text evidence="1">The sequence shown here is derived from an EMBL/GenBank/DDBJ whole genome shotgun (WGS) entry which is preliminary data.</text>
</comment>
<name>A0A4Y8X6T4_9MICC</name>
<organism evidence="1 2">
    <name type="scientific">Micrococcus flavus</name>
    <dbReference type="NCBI Taxonomy" id="384602"/>
    <lineage>
        <taxon>Bacteria</taxon>
        <taxon>Bacillati</taxon>
        <taxon>Actinomycetota</taxon>
        <taxon>Actinomycetes</taxon>
        <taxon>Micrococcales</taxon>
        <taxon>Micrococcaceae</taxon>
        <taxon>Micrococcus</taxon>
    </lineage>
</organism>
<dbReference type="Proteomes" id="UP000560081">
    <property type="component" value="Unassembled WGS sequence"/>
</dbReference>
<sequence>MAQRFRWTRRGYVAELEKAEVRLLRGLVKDVVTLLENRQDEVLPETPAPAEDAVGPASEPQGDVAPRPDAPAEDGHDAAFWALVGGMELGAESAEERPAPQDPAVARLLPDSMPHADEHERARQRALTEDALTAAKLDDARRALEALRSTRVTVPHDQAPSFGRALNDVRLVLAVRLGIETDDDARRVHAVDDWRHAQDVETTMALLYNFTTWLQETLMDEMLSELPEDPRDTGAEGPDA</sequence>
<dbReference type="EMBL" id="JACHMC010000001">
    <property type="protein sequence ID" value="MBB4883011.1"/>
    <property type="molecule type" value="Genomic_DNA"/>
</dbReference>
<evidence type="ECO:0000313" key="2">
    <source>
        <dbReference type="Proteomes" id="UP000560081"/>
    </source>
</evidence>
<accession>A0A4Y8X6T4</accession>
<dbReference type="Pfam" id="PF09438">
    <property type="entry name" value="DUF2017"/>
    <property type="match status" value="1"/>
</dbReference>
<proteinExistence type="predicted"/>
<reference evidence="1 2" key="1">
    <citation type="submission" date="2020-08" db="EMBL/GenBank/DDBJ databases">
        <title>Sequencing the genomes of 1000 actinobacteria strains.</title>
        <authorList>
            <person name="Klenk H.-P."/>
        </authorList>
    </citation>
    <scope>NUCLEOTIDE SEQUENCE [LARGE SCALE GENOMIC DNA]</scope>
    <source>
        <strain evidence="1 2">DSM 19079</strain>
    </source>
</reference>
<dbReference type="RefSeq" id="WP_135028187.1">
    <property type="nucleotide sequence ID" value="NZ_BMLA01000001.1"/>
</dbReference>
<protein>
    <submittedName>
        <fullName evidence="1">Uncharacterized protein</fullName>
    </submittedName>
</protein>